<keyword evidence="6" id="KW-1185">Reference proteome</keyword>
<dbReference type="EMBL" id="AZFQ01000053">
    <property type="protein sequence ID" value="KRL97123.1"/>
    <property type="molecule type" value="Genomic_DNA"/>
</dbReference>
<comment type="caution">
    <text evidence="5">The sequence shown here is derived from an EMBL/GenBank/DDBJ whole genome shotgun (WGS) entry which is preliminary data.</text>
</comment>
<proteinExistence type="predicted"/>
<evidence type="ECO:0000313" key="5">
    <source>
        <dbReference type="EMBL" id="KRL97123.1"/>
    </source>
</evidence>
<protein>
    <submittedName>
        <fullName evidence="5">AraC family transcriptional regulator</fullName>
    </submittedName>
</protein>
<dbReference type="PROSITE" id="PS00041">
    <property type="entry name" value="HTH_ARAC_FAMILY_1"/>
    <property type="match status" value="1"/>
</dbReference>
<dbReference type="Pfam" id="PF12833">
    <property type="entry name" value="HTH_18"/>
    <property type="match status" value="1"/>
</dbReference>
<dbReference type="InterPro" id="IPR020449">
    <property type="entry name" value="Tscrpt_reg_AraC-type_HTH"/>
</dbReference>
<dbReference type="GO" id="GO:0003700">
    <property type="term" value="F:DNA-binding transcription factor activity"/>
    <property type="evidence" value="ECO:0007669"/>
    <property type="project" value="InterPro"/>
</dbReference>
<dbReference type="PANTHER" id="PTHR43280">
    <property type="entry name" value="ARAC-FAMILY TRANSCRIPTIONAL REGULATOR"/>
    <property type="match status" value="1"/>
</dbReference>
<dbReference type="AlphaFoldDB" id="A0A0R1V172"/>
<evidence type="ECO:0000313" key="6">
    <source>
        <dbReference type="Proteomes" id="UP000051166"/>
    </source>
</evidence>
<name>A0A0R1V172_9LACO</name>
<sequence length="304" mass="34429">MFLTITSKPLNNSKVIPYQALLTHQSAMMSKNSSKFHIFLLRALTTCLLKIDGQKLLLKPNEVILIKKISSLTLQSLSKKSALQILLESYSASYPFDFVTMGGSPLIHDMMHNTNPTKSVYIVFRHLPAQIIRSYYNLLANLENQNAVADPTITFEKTTLIGLLLAELIRNYQKTVSLTDSQFPDQNIHHASAETQAGIIFQYIVDHIQNISVKEAAHHFGYSHNYFSRLCKKVFKANFSEKVTEIRLELACRMLSLTRKSVTEISTEIGYADPTSFYKIFKTATGTTPSSFRNRFNAAHAFHK</sequence>
<feature type="domain" description="HTH araC/xylS-type" evidence="4">
    <location>
        <begin position="198"/>
        <end position="295"/>
    </location>
</feature>
<dbReference type="InterPro" id="IPR009057">
    <property type="entry name" value="Homeodomain-like_sf"/>
</dbReference>
<dbReference type="GO" id="GO:0043565">
    <property type="term" value="F:sequence-specific DNA binding"/>
    <property type="evidence" value="ECO:0007669"/>
    <property type="project" value="InterPro"/>
</dbReference>
<keyword evidence="1" id="KW-0805">Transcription regulation</keyword>
<dbReference type="Gene3D" id="1.10.10.60">
    <property type="entry name" value="Homeodomain-like"/>
    <property type="match status" value="2"/>
</dbReference>
<evidence type="ECO:0000256" key="2">
    <source>
        <dbReference type="ARBA" id="ARBA00023125"/>
    </source>
</evidence>
<dbReference type="SMART" id="SM00342">
    <property type="entry name" value="HTH_ARAC"/>
    <property type="match status" value="1"/>
</dbReference>
<dbReference type="PRINTS" id="PR00032">
    <property type="entry name" value="HTHARAC"/>
</dbReference>
<dbReference type="SUPFAM" id="SSF46689">
    <property type="entry name" value="Homeodomain-like"/>
    <property type="match status" value="1"/>
</dbReference>
<dbReference type="InterPro" id="IPR018062">
    <property type="entry name" value="HTH_AraC-typ_CS"/>
</dbReference>
<accession>A0A0R1V172</accession>
<dbReference type="InterPro" id="IPR018060">
    <property type="entry name" value="HTH_AraC"/>
</dbReference>
<evidence type="ECO:0000256" key="1">
    <source>
        <dbReference type="ARBA" id="ARBA00023015"/>
    </source>
</evidence>
<dbReference type="PANTHER" id="PTHR43280:SF2">
    <property type="entry name" value="HTH-TYPE TRANSCRIPTIONAL REGULATOR EXSA"/>
    <property type="match status" value="1"/>
</dbReference>
<keyword evidence="3" id="KW-0804">Transcription</keyword>
<evidence type="ECO:0000256" key="3">
    <source>
        <dbReference type="ARBA" id="ARBA00023163"/>
    </source>
</evidence>
<organism evidence="5 6">
    <name type="scientific">Liquorilactobacillus satsumensis DSM 16230 = JCM 12392</name>
    <dbReference type="NCBI Taxonomy" id="1423801"/>
    <lineage>
        <taxon>Bacteria</taxon>
        <taxon>Bacillati</taxon>
        <taxon>Bacillota</taxon>
        <taxon>Bacilli</taxon>
        <taxon>Lactobacillales</taxon>
        <taxon>Lactobacillaceae</taxon>
        <taxon>Liquorilactobacillus</taxon>
    </lineage>
</organism>
<evidence type="ECO:0000259" key="4">
    <source>
        <dbReference type="PROSITE" id="PS01124"/>
    </source>
</evidence>
<dbReference type="OrthoDB" id="9816335at2"/>
<dbReference type="PATRIC" id="fig|1423801.4.peg.1712"/>
<dbReference type="PROSITE" id="PS01124">
    <property type="entry name" value="HTH_ARAC_FAMILY_2"/>
    <property type="match status" value="1"/>
</dbReference>
<dbReference type="GeneID" id="98308924"/>
<dbReference type="RefSeq" id="WP_054756982.1">
    <property type="nucleotide sequence ID" value="NZ_AZFQ01000053.1"/>
</dbReference>
<gene>
    <name evidence="5" type="ORF">FD50_GL001674</name>
</gene>
<dbReference type="Proteomes" id="UP000051166">
    <property type="component" value="Unassembled WGS sequence"/>
</dbReference>
<dbReference type="STRING" id="1423801.FD50_GL001674"/>
<keyword evidence="2" id="KW-0238">DNA-binding</keyword>
<reference evidence="5 6" key="1">
    <citation type="journal article" date="2015" name="Genome Announc.">
        <title>Expanding the biotechnology potential of lactobacilli through comparative genomics of 213 strains and associated genera.</title>
        <authorList>
            <person name="Sun Z."/>
            <person name="Harris H.M."/>
            <person name="McCann A."/>
            <person name="Guo C."/>
            <person name="Argimon S."/>
            <person name="Zhang W."/>
            <person name="Yang X."/>
            <person name="Jeffery I.B."/>
            <person name="Cooney J.C."/>
            <person name="Kagawa T.F."/>
            <person name="Liu W."/>
            <person name="Song Y."/>
            <person name="Salvetti E."/>
            <person name="Wrobel A."/>
            <person name="Rasinkangas P."/>
            <person name="Parkhill J."/>
            <person name="Rea M.C."/>
            <person name="O'Sullivan O."/>
            <person name="Ritari J."/>
            <person name="Douillard F.P."/>
            <person name="Paul Ross R."/>
            <person name="Yang R."/>
            <person name="Briner A.E."/>
            <person name="Felis G.E."/>
            <person name="de Vos W.M."/>
            <person name="Barrangou R."/>
            <person name="Klaenhammer T.R."/>
            <person name="Caufield P.W."/>
            <person name="Cui Y."/>
            <person name="Zhang H."/>
            <person name="O'Toole P.W."/>
        </authorList>
    </citation>
    <scope>NUCLEOTIDE SEQUENCE [LARGE SCALE GENOMIC DNA]</scope>
    <source>
        <strain evidence="5 6">DSM 16230</strain>
    </source>
</reference>